<dbReference type="SMART" id="SM00360">
    <property type="entry name" value="RRM"/>
    <property type="match status" value="6"/>
</dbReference>
<dbReference type="CDD" id="cd00590">
    <property type="entry name" value="RRM_SF"/>
    <property type="match status" value="4"/>
</dbReference>
<gene>
    <name evidence="6" type="ORF">M9Y10_034770</name>
</gene>
<keyword evidence="1" id="KW-0677">Repeat</keyword>
<evidence type="ECO:0000256" key="3">
    <source>
        <dbReference type="PROSITE-ProRule" id="PRU00176"/>
    </source>
</evidence>
<evidence type="ECO:0000313" key="6">
    <source>
        <dbReference type="EMBL" id="KAK8890011.1"/>
    </source>
</evidence>
<feature type="domain" description="RRM" evidence="5">
    <location>
        <begin position="186"/>
        <end position="266"/>
    </location>
</feature>
<keyword evidence="2 3" id="KW-0694">RNA-binding</keyword>
<keyword evidence="7" id="KW-1185">Reference proteome</keyword>
<feature type="compositionally biased region" description="Low complexity" evidence="4">
    <location>
        <begin position="652"/>
        <end position="682"/>
    </location>
</feature>
<dbReference type="InterPro" id="IPR035979">
    <property type="entry name" value="RBD_domain_sf"/>
</dbReference>
<feature type="compositionally biased region" description="Low complexity" evidence="4">
    <location>
        <begin position="690"/>
        <end position="701"/>
    </location>
</feature>
<evidence type="ECO:0000256" key="1">
    <source>
        <dbReference type="ARBA" id="ARBA00022737"/>
    </source>
</evidence>
<proteinExistence type="predicted"/>
<protein>
    <recommendedName>
        <fullName evidence="5">RRM domain-containing protein</fullName>
    </recommendedName>
</protein>
<name>A0ABR2KGQ5_9EUKA</name>
<reference evidence="6 7" key="1">
    <citation type="submission" date="2024-04" db="EMBL/GenBank/DDBJ databases">
        <title>Tritrichomonas musculus Genome.</title>
        <authorList>
            <person name="Alves-Ferreira E."/>
            <person name="Grigg M."/>
            <person name="Lorenzi H."/>
            <person name="Galac M."/>
        </authorList>
    </citation>
    <scope>NUCLEOTIDE SEQUENCE [LARGE SCALE GENOMIC DNA]</scope>
    <source>
        <strain evidence="6 7">EAF2021</strain>
    </source>
</reference>
<sequence length="768" mass="87603">MSSNTPDHSHQNIIYVGHLPRNITDGLIHQIMDSVGNITKITIHQKPTNAYAYVTFETHDEAARAISECNYTKLNDQPIQVSWYESVPNNYAPDSKIVITNLPASVDETQLHEALKLYGPVVNCKILRNLKGESKGSGYVQFEKAEDAHSAHEALQEAVIDGHQIKVDFYKPIDKRQDILLKLPPSVICVSGPEDQINTDNLKKLFTEYGEILDVQIISGYGVVFFENQTSASRANAEFHAPSLTVTTSMKKEIQQEILKIVESQRVFISDITVSSEDEIREHLQTAGKVNYLEIRPQQDGSYTGIAQFSSAEVRNRAIQLLDRTFFSSQLIPIRVLPYFDKRLEHPKAGLLQLNEVPCYVTIRNLREEMNQYGNVIAITIVATTQVTCVGYVLYENYADAQKAHQECKYTNSFLYQPLSVNDIVGAFCDNLESRIIICYNIDPKETIDSFQKKYGINLVDGIWIDEKDDHKTIIMSCMTPSGVSPAIHILRTQGVECDVLGIRIMNRAYRILNTSMIDLDVRERLLFCSGIGRTTTNADLKREFEAIGPVESAFVIYSPLNNESEEKGLVLYKQAADAAVARQTPIISTDFGPNFTVTEFKQKGFKDKTFNQVPPMQQIPQQMPPQQIQQQMQQQMQQMQQMQQIPPPPQQMQFMNRNQGGYNNNNNNRYGNNNNNNNYRRNGGRNKRGNGYQHNQNNRNHQQDPQLKSPRERMISYVREHVTDNQLQQKLIDEINQLCVKDVYQYGTSDNLIEMWIQQKTKPADEK</sequence>
<evidence type="ECO:0000256" key="4">
    <source>
        <dbReference type="SAM" id="MobiDB-lite"/>
    </source>
</evidence>
<evidence type="ECO:0000313" key="7">
    <source>
        <dbReference type="Proteomes" id="UP001470230"/>
    </source>
</evidence>
<evidence type="ECO:0000256" key="2">
    <source>
        <dbReference type="ARBA" id="ARBA00022884"/>
    </source>
</evidence>
<dbReference type="EMBL" id="JAPFFF010000005">
    <property type="protein sequence ID" value="KAK8890011.1"/>
    <property type="molecule type" value="Genomic_DNA"/>
</dbReference>
<feature type="region of interest" description="Disordered" evidence="4">
    <location>
        <begin position="637"/>
        <end position="710"/>
    </location>
</feature>
<dbReference type="PANTHER" id="PTHR24012">
    <property type="entry name" value="RNA BINDING PROTEIN"/>
    <property type="match status" value="1"/>
</dbReference>
<evidence type="ECO:0000259" key="5">
    <source>
        <dbReference type="PROSITE" id="PS50102"/>
    </source>
</evidence>
<dbReference type="SUPFAM" id="SSF54928">
    <property type="entry name" value="RNA-binding domain, RBD"/>
    <property type="match status" value="4"/>
</dbReference>
<dbReference type="PROSITE" id="PS50102">
    <property type="entry name" value="RRM"/>
    <property type="match status" value="3"/>
</dbReference>
<dbReference type="Pfam" id="PF00076">
    <property type="entry name" value="RRM_1"/>
    <property type="match status" value="5"/>
</dbReference>
<dbReference type="Proteomes" id="UP001470230">
    <property type="component" value="Unassembled WGS sequence"/>
</dbReference>
<organism evidence="6 7">
    <name type="scientific">Tritrichomonas musculus</name>
    <dbReference type="NCBI Taxonomy" id="1915356"/>
    <lineage>
        <taxon>Eukaryota</taxon>
        <taxon>Metamonada</taxon>
        <taxon>Parabasalia</taxon>
        <taxon>Tritrichomonadida</taxon>
        <taxon>Tritrichomonadidae</taxon>
        <taxon>Tritrichomonas</taxon>
    </lineage>
</organism>
<feature type="domain" description="RRM" evidence="5">
    <location>
        <begin position="95"/>
        <end position="172"/>
    </location>
</feature>
<comment type="caution">
    <text evidence="6">The sequence shown here is derived from an EMBL/GenBank/DDBJ whole genome shotgun (WGS) entry which is preliminary data.</text>
</comment>
<dbReference type="InterPro" id="IPR012677">
    <property type="entry name" value="Nucleotide-bd_a/b_plait_sf"/>
</dbReference>
<accession>A0ABR2KGQ5</accession>
<dbReference type="Gene3D" id="3.30.70.330">
    <property type="match status" value="6"/>
</dbReference>
<feature type="domain" description="RRM" evidence="5">
    <location>
        <begin position="12"/>
        <end position="86"/>
    </location>
</feature>
<dbReference type="InterPro" id="IPR000504">
    <property type="entry name" value="RRM_dom"/>
</dbReference>